<dbReference type="AlphaFoldDB" id="A0A3B0IVF0"/>
<protein>
    <submittedName>
        <fullName evidence="3">DnaA regulatory inactivator Hda</fullName>
    </submittedName>
</protein>
<evidence type="ECO:0000313" key="3">
    <source>
        <dbReference type="EMBL" id="SPP32850.1"/>
    </source>
</evidence>
<proteinExistence type="predicted"/>
<dbReference type="PANTHER" id="PTHR30050:SF5">
    <property type="entry name" value="DNAA REGULATORY INACTIVATOR HDA"/>
    <property type="match status" value="1"/>
</dbReference>
<dbReference type="Pfam" id="PF00308">
    <property type="entry name" value="Bac_DnaA"/>
    <property type="match status" value="1"/>
</dbReference>
<dbReference type="EMBL" id="OUNE01000050">
    <property type="protein sequence ID" value="SPP32850.1"/>
    <property type="molecule type" value="Genomic_DNA"/>
</dbReference>
<accession>A0A3B0IVF0</accession>
<feature type="domain" description="Hda lid" evidence="2">
    <location>
        <begin position="151"/>
        <end position="206"/>
    </location>
</feature>
<dbReference type="GO" id="GO:0003688">
    <property type="term" value="F:DNA replication origin binding"/>
    <property type="evidence" value="ECO:0007669"/>
    <property type="project" value="TreeGrafter"/>
</dbReference>
<gene>
    <name evidence="3" type="primary">hda</name>
    <name evidence="3" type="ORF">WBAD_0242</name>
</gene>
<sequence>MQLNLFNNNQVDYCWQNYIILDENKHVYNSIANDLSWKCLILFGPNSSGKTHLAHIWQSINNAIFINVNNFVSEIRYSNAFILEDVQNIKDEEMLLHCYNYMKENDKRLLITSSTSPKKLNFKLKDLSSRILSTISVKILPASEELLRIMLIKQFSDKQLKIDLKVIDYILARIERSFHSINKVIEKIDNESIGSNVTIPFINTLLKKSAN</sequence>
<dbReference type="InterPro" id="IPR055199">
    <property type="entry name" value="Hda_lid"/>
</dbReference>
<dbReference type="PANTHER" id="PTHR30050">
    <property type="entry name" value="CHROMOSOMAL REPLICATION INITIATOR PROTEIN DNAA"/>
    <property type="match status" value="1"/>
</dbReference>
<evidence type="ECO:0000259" key="2">
    <source>
        <dbReference type="Pfam" id="PF22688"/>
    </source>
</evidence>
<dbReference type="GO" id="GO:0005886">
    <property type="term" value="C:plasma membrane"/>
    <property type="evidence" value="ECO:0007669"/>
    <property type="project" value="TreeGrafter"/>
</dbReference>
<dbReference type="Pfam" id="PF22688">
    <property type="entry name" value="Hda_lid"/>
    <property type="match status" value="1"/>
</dbReference>
<dbReference type="SUPFAM" id="SSF52540">
    <property type="entry name" value="P-loop containing nucleoside triphosphate hydrolases"/>
    <property type="match status" value="1"/>
</dbReference>
<feature type="domain" description="Chromosomal replication initiator protein DnaA ATPAse" evidence="1">
    <location>
        <begin position="67"/>
        <end position="132"/>
    </location>
</feature>
<reference evidence="3" key="1">
    <citation type="submission" date="2018-04" db="EMBL/GenBank/DDBJ databases">
        <authorList>
            <person name="Go L.Y."/>
            <person name="Mitchell J.A."/>
        </authorList>
    </citation>
    <scope>NUCLEOTIDE SEQUENCE</scope>
    <source>
        <strain evidence="3">WBAD</strain>
    </source>
</reference>
<dbReference type="Gene3D" id="3.40.50.300">
    <property type="entry name" value="P-loop containing nucleotide triphosphate hydrolases"/>
    <property type="match status" value="1"/>
</dbReference>
<name>A0A3B0IVF0_9RICK</name>
<dbReference type="InterPro" id="IPR027417">
    <property type="entry name" value="P-loop_NTPase"/>
</dbReference>
<dbReference type="Gene3D" id="1.10.8.60">
    <property type="match status" value="1"/>
</dbReference>
<evidence type="ECO:0000259" key="1">
    <source>
        <dbReference type="Pfam" id="PF00308"/>
    </source>
</evidence>
<organism evidence="3">
    <name type="scientific">Wolbachia endosymbiont of Aleurodicus dispersus</name>
    <dbReference type="NCBI Taxonomy" id="1288877"/>
    <lineage>
        <taxon>Bacteria</taxon>
        <taxon>Pseudomonadati</taxon>
        <taxon>Pseudomonadota</taxon>
        <taxon>Alphaproteobacteria</taxon>
        <taxon>Rickettsiales</taxon>
        <taxon>Anaplasmataceae</taxon>
        <taxon>Wolbachieae</taxon>
        <taxon>Wolbachia</taxon>
    </lineage>
</organism>
<dbReference type="InterPro" id="IPR013317">
    <property type="entry name" value="DnaA_dom"/>
</dbReference>
<dbReference type="GO" id="GO:0006270">
    <property type="term" value="P:DNA replication initiation"/>
    <property type="evidence" value="ECO:0007669"/>
    <property type="project" value="TreeGrafter"/>
</dbReference>